<proteinExistence type="predicted"/>
<dbReference type="AlphaFoldDB" id="A0A1L7XEV1"/>
<gene>
    <name evidence="2" type="ORF">PAC_13448</name>
</gene>
<evidence type="ECO:0000256" key="1">
    <source>
        <dbReference type="SAM" id="SignalP"/>
    </source>
</evidence>
<organism evidence="2 3">
    <name type="scientific">Phialocephala subalpina</name>
    <dbReference type="NCBI Taxonomy" id="576137"/>
    <lineage>
        <taxon>Eukaryota</taxon>
        <taxon>Fungi</taxon>
        <taxon>Dikarya</taxon>
        <taxon>Ascomycota</taxon>
        <taxon>Pezizomycotina</taxon>
        <taxon>Leotiomycetes</taxon>
        <taxon>Helotiales</taxon>
        <taxon>Mollisiaceae</taxon>
        <taxon>Phialocephala</taxon>
        <taxon>Phialocephala fortinii species complex</taxon>
    </lineage>
</organism>
<reference evidence="2 3" key="1">
    <citation type="submission" date="2016-03" db="EMBL/GenBank/DDBJ databases">
        <authorList>
            <person name="Ploux O."/>
        </authorList>
    </citation>
    <scope>NUCLEOTIDE SEQUENCE [LARGE SCALE GENOMIC DNA]</scope>
    <source>
        <strain evidence="2 3">UAMH 11012</strain>
    </source>
</reference>
<evidence type="ECO:0008006" key="4">
    <source>
        <dbReference type="Google" id="ProtNLM"/>
    </source>
</evidence>
<dbReference type="EMBL" id="FJOG01000024">
    <property type="protein sequence ID" value="CZR63551.1"/>
    <property type="molecule type" value="Genomic_DNA"/>
</dbReference>
<keyword evidence="3" id="KW-1185">Reference proteome</keyword>
<feature type="signal peptide" evidence="1">
    <location>
        <begin position="1"/>
        <end position="19"/>
    </location>
</feature>
<evidence type="ECO:0000313" key="3">
    <source>
        <dbReference type="Proteomes" id="UP000184330"/>
    </source>
</evidence>
<accession>A0A1L7XEV1</accession>
<dbReference type="Proteomes" id="UP000184330">
    <property type="component" value="Unassembled WGS sequence"/>
</dbReference>
<evidence type="ECO:0000313" key="2">
    <source>
        <dbReference type="EMBL" id="CZR63551.1"/>
    </source>
</evidence>
<sequence length="125" mass="14557">MRFITALVALFGLLALAHSQMLYQYNETYCPKLNDKKNPHQLYGNWHATTGKCYNFHNKTKSIWFKKMVATKLWVFTEPGCKGEKHMVPEPAGCIGKMHVHGKNPSWDDDHEGMWNITVKSIRYR</sequence>
<keyword evidence="1" id="KW-0732">Signal</keyword>
<protein>
    <recommendedName>
        <fullName evidence="4">Secreted protein</fullName>
    </recommendedName>
</protein>
<feature type="chain" id="PRO_5012566714" description="Secreted protein" evidence="1">
    <location>
        <begin position="20"/>
        <end position="125"/>
    </location>
</feature>
<name>A0A1L7XEV1_9HELO</name>